<evidence type="ECO:0000313" key="8">
    <source>
        <dbReference type="EMBL" id="PVE43514.1"/>
    </source>
</evidence>
<evidence type="ECO:0000256" key="3">
    <source>
        <dbReference type="ARBA" id="ARBA00022960"/>
    </source>
</evidence>
<keyword evidence="9" id="KW-1185">Reference proteome</keyword>
<dbReference type="InterPro" id="IPR004391">
    <property type="entry name" value="Glu_race"/>
</dbReference>
<dbReference type="Pfam" id="PF01177">
    <property type="entry name" value="Asp_Glu_race"/>
    <property type="match status" value="1"/>
</dbReference>
<dbReference type="STRING" id="1293045.H663_03720"/>
<evidence type="ECO:0000256" key="4">
    <source>
        <dbReference type="ARBA" id="ARBA00022984"/>
    </source>
</evidence>
<dbReference type="NCBIfam" id="TIGR00067">
    <property type="entry name" value="glut_race"/>
    <property type="match status" value="1"/>
</dbReference>
<name>A0A2T7UFT2_9BURK</name>
<feature type="binding site" evidence="7">
    <location>
        <begin position="197"/>
        <end position="198"/>
    </location>
    <ligand>
        <name>substrate</name>
    </ligand>
</feature>
<dbReference type="HAMAP" id="MF_00258">
    <property type="entry name" value="Glu_racemase"/>
    <property type="match status" value="1"/>
</dbReference>
<keyword evidence="5 7" id="KW-0413">Isomerase</keyword>
<feature type="binding site" evidence="7">
    <location>
        <begin position="42"/>
        <end position="43"/>
    </location>
    <ligand>
        <name>substrate</name>
    </ligand>
</feature>
<dbReference type="InterPro" id="IPR018187">
    <property type="entry name" value="Asp/Glu_racemase_AS_1"/>
</dbReference>
<feature type="active site" description="Proton donor/acceptor" evidence="7">
    <location>
        <position position="196"/>
    </location>
</feature>
<feature type="binding site" evidence="7">
    <location>
        <begin position="10"/>
        <end position="11"/>
    </location>
    <ligand>
        <name>substrate</name>
    </ligand>
</feature>
<dbReference type="PROSITE" id="PS00923">
    <property type="entry name" value="ASP_GLU_RACEMASE_1"/>
    <property type="match status" value="1"/>
</dbReference>
<evidence type="ECO:0000256" key="6">
    <source>
        <dbReference type="ARBA" id="ARBA00023316"/>
    </source>
</evidence>
<dbReference type="GO" id="GO:0008881">
    <property type="term" value="F:glutamate racemase activity"/>
    <property type="evidence" value="ECO:0007669"/>
    <property type="project" value="UniProtKB-UniRule"/>
</dbReference>
<evidence type="ECO:0000256" key="1">
    <source>
        <dbReference type="ARBA" id="ARBA00001602"/>
    </source>
</evidence>
<dbReference type="Gene3D" id="3.40.50.1860">
    <property type="match status" value="2"/>
</dbReference>
<evidence type="ECO:0000313" key="9">
    <source>
        <dbReference type="Proteomes" id="UP000037507"/>
    </source>
</evidence>
<dbReference type="GO" id="GO:0008360">
    <property type="term" value="P:regulation of cell shape"/>
    <property type="evidence" value="ECO:0007669"/>
    <property type="project" value="UniProtKB-KW"/>
</dbReference>
<comment type="similarity">
    <text evidence="7">Belongs to the aspartate/glutamate racemases family.</text>
</comment>
<dbReference type="RefSeq" id="WP_053169970.1">
    <property type="nucleotide sequence ID" value="NZ_LFYT02000005.1"/>
</dbReference>
<dbReference type="GO" id="GO:0009252">
    <property type="term" value="P:peptidoglycan biosynthetic process"/>
    <property type="evidence" value="ECO:0007669"/>
    <property type="project" value="UniProtKB-UniRule"/>
</dbReference>
<dbReference type="EMBL" id="LFYT02000005">
    <property type="protein sequence ID" value="PVE43514.1"/>
    <property type="molecule type" value="Genomic_DNA"/>
</dbReference>
<dbReference type="AlphaFoldDB" id="A0A2T7UFT2"/>
<keyword evidence="4 7" id="KW-0573">Peptidoglycan synthesis</keyword>
<evidence type="ECO:0000256" key="5">
    <source>
        <dbReference type="ARBA" id="ARBA00023235"/>
    </source>
</evidence>
<accession>A0A2T7UFT2</accession>
<protein>
    <recommendedName>
        <fullName evidence="2 7">Glutamate racemase</fullName>
        <ecNumber evidence="2 7">5.1.1.3</ecNumber>
    </recommendedName>
</protein>
<dbReference type="OrthoDB" id="9801055at2"/>
<comment type="caution">
    <text evidence="8">The sequence shown here is derived from an EMBL/GenBank/DDBJ whole genome shotgun (WGS) entry which is preliminary data.</text>
</comment>
<organism evidence="8 9">
    <name type="scientific">Limnohabitans planktonicus II-D5</name>
    <dbReference type="NCBI Taxonomy" id="1293045"/>
    <lineage>
        <taxon>Bacteria</taxon>
        <taxon>Pseudomonadati</taxon>
        <taxon>Pseudomonadota</taxon>
        <taxon>Betaproteobacteria</taxon>
        <taxon>Burkholderiales</taxon>
        <taxon>Comamonadaceae</taxon>
        <taxon>Limnohabitans</taxon>
    </lineage>
</organism>
<comment type="pathway">
    <text evidence="7">Cell wall biogenesis; peptidoglycan biosynthesis.</text>
</comment>
<dbReference type="UniPathway" id="UPA00219"/>
<feature type="active site" description="Proton donor/acceptor" evidence="7">
    <location>
        <position position="74"/>
    </location>
</feature>
<dbReference type="SUPFAM" id="SSF53681">
    <property type="entry name" value="Aspartate/glutamate racemase"/>
    <property type="match status" value="2"/>
</dbReference>
<dbReference type="InterPro" id="IPR001920">
    <property type="entry name" value="Asp/Glu_race"/>
</dbReference>
<gene>
    <name evidence="7" type="primary">murI</name>
    <name evidence="8" type="ORF">H663_005775</name>
</gene>
<sequence>MNESPIGVFDSGIGGLSVLQALQSELPAEHFVYWADSAHAPYGEKGDVFVRQRSLAIARHLIERHRIKALVVACNTATAAAIHELRNQHPHLPLIGVEPALKPAIAMSRTQRIGVIGTQGTLSSDKFHRLLVSLQDQAEFVVQPCQGLALAIEQSTHAPSAPQAHEKVRQLLQDYTRQMGRFGTAPGDLDTLVLGCTHYVFAHQPLRDLLGPDVQLVSTGGPVARQTRRLLEFAGQLRSGPAPLSASARTQLLTNGELSALQAAAQRWLHLPHSTCHKAERQI</sequence>
<evidence type="ECO:0000256" key="2">
    <source>
        <dbReference type="ARBA" id="ARBA00013090"/>
    </source>
</evidence>
<evidence type="ECO:0000256" key="7">
    <source>
        <dbReference type="HAMAP-Rule" id="MF_00258"/>
    </source>
</evidence>
<comment type="catalytic activity">
    <reaction evidence="1 7">
        <text>L-glutamate = D-glutamate</text>
        <dbReference type="Rhea" id="RHEA:12813"/>
        <dbReference type="ChEBI" id="CHEBI:29985"/>
        <dbReference type="ChEBI" id="CHEBI:29986"/>
        <dbReference type="EC" id="5.1.1.3"/>
    </reaction>
</comment>
<reference evidence="8" key="1">
    <citation type="submission" date="2017-04" db="EMBL/GenBank/DDBJ databases">
        <title>Unexpected and diverse lifestyles within the genus Limnohabitans.</title>
        <authorList>
            <person name="Kasalicky V."/>
            <person name="Mehrshad M."/>
            <person name="Andrei S.-A."/>
            <person name="Salcher M."/>
            <person name="Kratochvilova H."/>
            <person name="Simek K."/>
            <person name="Ghai R."/>
        </authorList>
    </citation>
    <scope>NUCLEOTIDE SEQUENCE [LARGE SCALE GENOMIC DNA]</scope>
    <source>
        <strain evidence="8">II-D5</strain>
    </source>
</reference>
<keyword evidence="6 7" id="KW-0961">Cell wall biogenesis/degradation</keyword>
<dbReference type="GO" id="GO:0071555">
    <property type="term" value="P:cell wall organization"/>
    <property type="evidence" value="ECO:0007669"/>
    <property type="project" value="UniProtKB-KW"/>
</dbReference>
<dbReference type="InterPro" id="IPR015942">
    <property type="entry name" value="Asp/Glu/hydantoin_racemase"/>
</dbReference>
<dbReference type="EC" id="5.1.1.3" evidence="2 7"/>
<comment type="function">
    <text evidence="7">Provides the (R)-glutamate required for cell wall biosynthesis.</text>
</comment>
<dbReference type="PANTHER" id="PTHR21198">
    <property type="entry name" value="GLUTAMATE RACEMASE"/>
    <property type="match status" value="1"/>
</dbReference>
<dbReference type="PANTHER" id="PTHR21198:SF2">
    <property type="entry name" value="GLUTAMATE RACEMASE"/>
    <property type="match status" value="1"/>
</dbReference>
<feature type="binding site" evidence="7">
    <location>
        <begin position="75"/>
        <end position="76"/>
    </location>
    <ligand>
        <name>substrate</name>
    </ligand>
</feature>
<keyword evidence="3 7" id="KW-0133">Cell shape</keyword>
<proteinExistence type="inferred from homology"/>
<dbReference type="Proteomes" id="UP000037507">
    <property type="component" value="Unassembled WGS sequence"/>
</dbReference>